<reference evidence="2 3" key="1">
    <citation type="journal article" date="2018" name="J. Allergy Clin. Immunol.">
        <title>High-quality assembly of Dermatophagoides pteronyssinus genome and transcriptome reveals a wide range of novel allergens.</title>
        <authorList>
            <person name="Liu X.Y."/>
            <person name="Yang K.Y."/>
            <person name="Wang M.Q."/>
            <person name="Kwok J.S."/>
            <person name="Zeng X."/>
            <person name="Yang Z."/>
            <person name="Xiao X.J."/>
            <person name="Lau C.P."/>
            <person name="Li Y."/>
            <person name="Huang Z.M."/>
            <person name="Ba J.G."/>
            <person name="Yim A.K."/>
            <person name="Ouyang C.Y."/>
            <person name="Ngai S.M."/>
            <person name="Chan T.F."/>
            <person name="Leung E.L."/>
            <person name="Liu L."/>
            <person name="Liu Z.G."/>
            <person name="Tsui S.K."/>
        </authorList>
    </citation>
    <scope>NUCLEOTIDE SEQUENCE [LARGE SCALE GENOMIC DNA]</scope>
    <source>
        <strain evidence="2">Derp</strain>
    </source>
</reference>
<sequence>MLIIKILLELKLITQCLCPVTYQIYVDIQILMDSKSFNWIIMKHPWFEKMANFISLFTKYITDNKPLNGWINEKTFFAGFCLLFCRLNDKPFIS</sequence>
<organism evidence="2 3">
    <name type="scientific">Dermatophagoides pteronyssinus</name>
    <name type="common">European house dust mite</name>
    <dbReference type="NCBI Taxonomy" id="6956"/>
    <lineage>
        <taxon>Eukaryota</taxon>
        <taxon>Metazoa</taxon>
        <taxon>Ecdysozoa</taxon>
        <taxon>Arthropoda</taxon>
        <taxon>Chelicerata</taxon>
        <taxon>Arachnida</taxon>
        <taxon>Acari</taxon>
        <taxon>Acariformes</taxon>
        <taxon>Sarcoptiformes</taxon>
        <taxon>Astigmata</taxon>
        <taxon>Psoroptidia</taxon>
        <taxon>Analgoidea</taxon>
        <taxon>Pyroglyphidae</taxon>
        <taxon>Dermatophagoidinae</taxon>
        <taxon>Dermatophagoides</taxon>
    </lineage>
</organism>
<comment type="caution">
    <text evidence="2">The sequence shown here is derived from an EMBL/GenBank/DDBJ whole genome shotgun (WGS) entry which is preliminary data.</text>
</comment>
<dbReference type="Proteomes" id="UP000887458">
    <property type="component" value="Unassembled WGS sequence"/>
</dbReference>
<feature type="signal peptide" evidence="1">
    <location>
        <begin position="1"/>
        <end position="16"/>
    </location>
</feature>
<keyword evidence="3" id="KW-1185">Reference proteome</keyword>
<name>A0ABQ8JGL6_DERPT</name>
<keyword evidence="1" id="KW-0732">Signal</keyword>
<evidence type="ECO:0000313" key="2">
    <source>
        <dbReference type="EMBL" id="KAH9421756.1"/>
    </source>
</evidence>
<dbReference type="EMBL" id="NJHN03000037">
    <property type="protein sequence ID" value="KAH9421756.1"/>
    <property type="molecule type" value="Genomic_DNA"/>
</dbReference>
<protein>
    <submittedName>
        <fullName evidence="2">Uncharacterized protein</fullName>
    </submittedName>
</protein>
<gene>
    <name evidence="2" type="ORF">DERP_002044</name>
</gene>
<accession>A0ABQ8JGL6</accession>
<evidence type="ECO:0000256" key="1">
    <source>
        <dbReference type="SAM" id="SignalP"/>
    </source>
</evidence>
<proteinExistence type="predicted"/>
<feature type="chain" id="PRO_5047364455" evidence="1">
    <location>
        <begin position="17"/>
        <end position="94"/>
    </location>
</feature>
<reference evidence="2 3" key="2">
    <citation type="journal article" date="2022" name="Mol. Biol. Evol.">
        <title>Comparative Genomics Reveals Insights into the Divergent Evolution of Astigmatic Mites and Household Pest Adaptations.</title>
        <authorList>
            <person name="Xiong Q."/>
            <person name="Wan A.T."/>
            <person name="Liu X."/>
            <person name="Fung C.S."/>
            <person name="Xiao X."/>
            <person name="Malainual N."/>
            <person name="Hou J."/>
            <person name="Wang L."/>
            <person name="Wang M."/>
            <person name="Yang K.Y."/>
            <person name="Cui Y."/>
            <person name="Leung E.L."/>
            <person name="Nong W."/>
            <person name="Shin S.K."/>
            <person name="Au S.W."/>
            <person name="Jeong K.Y."/>
            <person name="Chew F.T."/>
            <person name="Hui J.H."/>
            <person name="Leung T.F."/>
            <person name="Tungtrongchitr A."/>
            <person name="Zhong N."/>
            <person name="Liu Z."/>
            <person name="Tsui S.K."/>
        </authorList>
    </citation>
    <scope>NUCLEOTIDE SEQUENCE [LARGE SCALE GENOMIC DNA]</scope>
    <source>
        <strain evidence="2">Derp</strain>
    </source>
</reference>
<evidence type="ECO:0000313" key="3">
    <source>
        <dbReference type="Proteomes" id="UP000887458"/>
    </source>
</evidence>